<dbReference type="EMBL" id="QGKW02001940">
    <property type="protein sequence ID" value="KAF2558571.1"/>
    <property type="molecule type" value="Genomic_DNA"/>
</dbReference>
<protein>
    <submittedName>
        <fullName evidence="1">Uncharacterized protein</fullName>
    </submittedName>
</protein>
<comment type="caution">
    <text evidence="1">The sequence shown here is derived from an EMBL/GenBank/DDBJ whole genome shotgun (WGS) entry which is preliminary data.</text>
</comment>
<proteinExistence type="predicted"/>
<evidence type="ECO:0000313" key="2">
    <source>
        <dbReference type="Proteomes" id="UP000712281"/>
    </source>
</evidence>
<dbReference type="AlphaFoldDB" id="A0A8S9HH64"/>
<gene>
    <name evidence="1" type="ORF">F2Q68_00017993</name>
</gene>
<name>A0A8S9HH64_BRACR</name>
<evidence type="ECO:0000313" key="1">
    <source>
        <dbReference type="EMBL" id="KAF2558571.1"/>
    </source>
</evidence>
<accession>A0A8S9HH64</accession>
<organism evidence="1 2">
    <name type="scientific">Brassica cretica</name>
    <name type="common">Mustard</name>
    <dbReference type="NCBI Taxonomy" id="69181"/>
    <lineage>
        <taxon>Eukaryota</taxon>
        <taxon>Viridiplantae</taxon>
        <taxon>Streptophyta</taxon>
        <taxon>Embryophyta</taxon>
        <taxon>Tracheophyta</taxon>
        <taxon>Spermatophyta</taxon>
        <taxon>Magnoliopsida</taxon>
        <taxon>eudicotyledons</taxon>
        <taxon>Gunneridae</taxon>
        <taxon>Pentapetalae</taxon>
        <taxon>rosids</taxon>
        <taxon>malvids</taxon>
        <taxon>Brassicales</taxon>
        <taxon>Brassicaceae</taxon>
        <taxon>Brassiceae</taxon>
        <taxon>Brassica</taxon>
    </lineage>
</organism>
<reference evidence="1" key="1">
    <citation type="submission" date="2019-12" db="EMBL/GenBank/DDBJ databases">
        <title>Genome sequencing and annotation of Brassica cretica.</title>
        <authorList>
            <person name="Studholme D.J."/>
            <person name="Sarris P.F."/>
        </authorList>
    </citation>
    <scope>NUCLEOTIDE SEQUENCE</scope>
    <source>
        <strain evidence="1">PFS-001/15</strain>
        <tissue evidence="1">Leaf</tissue>
    </source>
</reference>
<sequence>MCLLSPGGLTASYITKLPSPTLASADSLGLLIALSFITSARVSNQFFSYQTVCSSSEAGLNNSSRVSGRSVCNVPENSSLLESRSHGGWSDFSDEFELIVNESEDFVPENCVNLFEELDVNNYNGMAKRNKQVISFTVTLTSLMASRTCLKNKSAPSEEAKARKKG</sequence>
<dbReference type="Proteomes" id="UP000712281">
    <property type="component" value="Unassembled WGS sequence"/>
</dbReference>